<dbReference type="InterPro" id="IPR041679">
    <property type="entry name" value="DNA2/NAM7-like_C"/>
</dbReference>
<protein>
    <submittedName>
        <fullName evidence="14">DNA-binding protein SMUBP-2</fullName>
    </submittedName>
</protein>
<evidence type="ECO:0000256" key="6">
    <source>
        <dbReference type="ARBA" id="ARBA00022771"/>
    </source>
</evidence>
<dbReference type="CDD" id="cd21400">
    <property type="entry name" value="ZBD_UPF1-like"/>
    <property type="match status" value="1"/>
</dbReference>
<dbReference type="STRING" id="461836.A0A0L0DKP0"/>
<gene>
    <name evidence="14" type="ORF">AMSG_08464</name>
</gene>
<dbReference type="CDD" id="cd18808">
    <property type="entry name" value="SF1_C_Upf1"/>
    <property type="match status" value="1"/>
</dbReference>
<comment type="caution">
    <text evidence="11">Lacks conserved residue(s) required for the propagation of feature annotation.</text>
</comment>
<dbReference type="Pfam" id="PF13087">
    <property type="entry name" value="AAA_12"/>
    <property type="match status" value="1"/>
</dbReference>
<dbReference type="AlphaFoldDB" id="A0A0L0DKP0"/>
<dbReference type="Pfam" id="PF18141">
    <property type="entry name" value="UPF1_1B_dom"/>
    <property type="match status" value="1"/>
</dbReference>
<dbReference type="InterPro" id="IPR045055">
    <property type="entry name" value="DNA2/NAM7-like"/>
</dbReference>
<evidence type="ECO:0000313" key="14">
    <source>
        <dbReference type="EMBL" id="KNC52601.1"/>
    </source>
</evidence>
<dbReference type="InterPro" id="IPR047187">
    <property type="entry name" value="SF1_C_Upf1"/>
</dbReference>
<dbReference type="EMBL" id="GL349474">
    <property type="protein sequence ID" value="KNC52601.1"/>
    <property type="molecule type" value="Genomic_DNA"/>
</dbReference>
<dbReference type="Proteomes" id="UP000054408">
    <property type="component" value="Unassembled WGS sequence"/>
</dbReference>
<evidence type="ECO:0000313" key="15">
    <source>
        <dbReference type="Proteomes" id="UP000054408"/>
    </source>
</evidence>
<comment type="subcellular location">
    <subcellularLocation>
        <location evidence="1">Cytoplasm</location>
    </subcellularLocation>
</comment>
<dbReference type="Pfam" id="PF09416">
    <property type="entry name" value="UPF1_Zn_bind"/>
    <property type="match status" value="1"/>
</dbReference>
<dbReference type="RefSeq" id="XP_013755160.1">
    <property type="nucleotide sequence ID" value="XM_013899706.1"/>
</dbReference>
<name>A0A0L0DKP0_THETB</name>
<dbReference type="PANTHER" id="PTHR10887">
    <property type="entry name" value="DNA2/NAM7 HELICASE FAMILY"/>
    <property type="match status" value="1"/>
</dbReference>
<dbReference type="GO" id="GO:0003677">
    <property type="term" value="F:DNA binding"/>
    <property type="evidence" value="ECO:0007669"/>
    <property type="project" value="UniProtKB-KW"/>
</dbReference>
<keyword evidence="9" id="KW-0862">Zinc</keyword>
<evidence type="ECO:0000256" key="3">
    <source>
        <dbReference type="ARBA" id="ARBA00022490"/>
    </source>
</evidence>
<dbReference type="Gene3D" id="2.40.30.230">
    <property type="match status" value="1"/>
</dbReference>
<evidence type="ECO:0000256" key="1">
    <source>
        <dbReference type="ARBA" id="ARBA00004496"/>
    </source>
</evidence>
<evidence type="ECO:0000256" key="9">
    <source>
        <dbReference type="ARBA" id="ARBA00022833"/>
    </source>
</evidence>
<sequence>MSSDYNFSFVGASVAKATDEGQEPSESKASDAPSAGADSEALLAEGCGKDGNEDGLCGEGTEGEDDIPAEACGYCGIHNPDTLVECNRCNKWFCNGRTGSASHIVSHLVRSRHKEVTLHPKSSLGASVLQCCSCKSSNVFTLGWLVAVDDDVVMLMCRACSQNPETERDTSSWSSIIADKVLVSWLVGTPSRDEWLRARRLATQDIIRLEEYWQSHPEGTLADLTSEAVTGELAPVSLRYQDAYAYKATFLALIAMEADHDRKLKESQSEIVQARFEFGLNKKRVAVFTLATSELEVRVVPGDELKLSTVGGEWNDKGTVVRLSSAEEVVLELASAKSPPAGETRFKLEFIFKSTPFMRMKTALSAFATDEASVAGVIYHRLLGHDVKTMALAAVLPDDLSAPGLPPLNESQVAAVRSALTAPLSLIQGPPGTGKTVTSATLVYHLVRSAPSSGHDQVLVTAPSNVAVDQLAEKIHATGLRVVRLTAFSRESVDTPVDFLTLHYQVNHLQTPNKSQLAKLAALKERVGSLSQGDEKKLRSLTLAAEREVLDAADVICCTCIGAGDPRLMRRRFQRVLIDEVSQATEPECLVPIVKGARQVILVGDQHQLGPVIKSAPASNAGLSVSLFQRLVCLGHRPVRLQTQYRMHPSISAFPSNTFYEGTLLNSYQPAENALASAAEFPWVDAKRPTFFLHTASREELSASGSSYLNTTEAQAVEEIVTSLFRTGVSPGQVGVITAYAGQRAYLLSYLQRNGELRPELYADVEVASVDEFQGREKDYIVLSCVRSNQYQGIGFLSNPRRLNVALTRAKHGLIIVGNAKTLARDQLWHDLISHYKDNELLVEGALYNLRLASFRLPRPRKAKRSTAFTFDTASAEAGSESEERSVRGADGSTPRPGQATQHSSATAVFSALLAPTDFASSGSGQSGSGVSAPPPSLFPELAAPARAAELPGAGVSLGPNVGASGPFGSGVFAPPPGTPWASSDGAGLSPYANSGPSLHYYNNPYISTGMGEYGGGGGGSAFAVSNPYMAAFDPLGSNGGASPAAAAHQAQMQAMQMQAMQMQAQQRQQYLLAQQAQAAAAAGGGVQGP</sequence>
<keyword evidence="4" id="KW-0479">Metal-binding</keyword>
<dbReference type="OMA" id="LEFNTHG"/>
<dbReference type="InterPro" id="IPR018999">
    <property type="entry name" value="UPF1_CH/ZBD"/>
</dbReference>
<dbReference type="PANTHER" id="PTHR10887:SF364">
    <property type="entry name" value="REGULATOR OF NONSENSE TRANSCRIPTS 1"/>
    <property type="match status" value="1"/>
</dbReference>
<keyword evidence="10" id="KW-0067">ATP-binding</keyword>
<organism evidence="14 15">
    <name type="scientific">Thecamonas trahens ATCC 50062</name>
    <dbReference type="NCBI Taxonomy" id="461836"/>
    <lineage>
        <taxon>Eukaryota</taxon>
        <taxon>Apusozoa</taxon>
        <taxon>Apusomonadida</taxon>
        <taxon>Apusomonadidae</taxon>
        <taxon>Thecamonas</taxon>
    </lineage>
</organism>
<dbReference type="GO" id="GO:0005524">
    <property type="term" value="F:ATP binding"/>
    <property type="evidence" value="ECO:0007669"/>
    <property type="project" value="UniProtKB-KW"/>
</dbReference>
<keyword evidence="6" id="KW-0863">Zinc-finger</keyword>
<evidence type="ECO:0000256" key="2">
    <source>
        <dbReference type="ARBA" id="ARBA00007913"/>
    </source>
</evidence>
<dbReference type="GO" id="GO:0008270">
    <property type="term" value="F:zinc ion binding"/>
    <property type="evidence" value="ECO:0007669"/>
    <property type="project" value="UniProtKB-KW"/>
</dbReference>
<evidence type="ECO:0000256" key="8">
    <source>
        <dbReference type="ARBA" id="ARBA00022806"/>
    </source>
</evidence>
<dbReference type="CDD" id="cd18039">
    <property type="entry name" value="DEXXQc_UPF1"/>
    <property type="match status" value="1"/>
</dbReference>
<proteinExistence type="inferred from homology"/>
<dbReference type="GO" id="GO:0000184">
    <property type="term" value="P:nuclear-transcribed mRNA catabolic process, nonsense-mediated decay"/>
    <property type="evidence" value="ECO:0007669"/>
    <property type="project" value="InterPro"/>
</dbReference>
<dbReference type="CDD" id="cd21407">
    <property type="entry name" value="1B_UPF1-like"/>
    <property type="match status" value="1"/>
</dbReference>
<evidence type="ECO:0000256" key="4">
    <source>
        <dbReference type="ARBA" id="ARBA00022723"/>
    </source>
</evidence>
<accession>A0A0L0DKP0</accession>
<keyword evidence="8" id="KW-0347">Helicase</keyword>
<feature type="region of interest" description="Disordered" evidence="12">
    <location>
        <begin position="866"/>
        <end position="905"/>
    </location>
</feature>
<keyword evidence="5" id="KW-0547">Nucleotide-binding</keyword>
<dbReference type="GO" id="GO:0005737">
    <property type="term" value="C:cytoplasm"/>
    <property type="evidence" value="ECO:0007669"/>
    <property type="project" value="UniProtKB-SubCell"/>
</dbReference>
<evidence type="ECO:0000256" key="5">
    <source>
        <dbReference type="ARBA" id="ARBA00022741"/>
    </source>
</evidence>
<reference evidence="14 15" key="1">
    <citation type="submission" date="2010-05" db="EMBL/GenBank/DDBJ databases">
        <title>The Genome Sequence of Thecamonas trahens ATCC 50062.</title>
        <authorList>
            <consortium name="The Broad Institute Genome Sequencing Platform"/>
            <person name="Russ C."/>
            <person name="Cuomo C."/>
            <person name="Shea T."/>
            <person name="Young S.K."/>
            <person name="Zeng Q."/>
            <person name="Koehrsen M."/>
            <person name="Haas B."/>
            <person name="Borodovsky M."/>
            <person name="Guigo R."/>
            <person name="Alvarado L."/>
            <person name="Berlin A."/>
            <person name="Bochicchio J."/>
            <person name="Borenstein D."/>
            <person name="Chapman S."/>
            <person name="Chen Z."/>
            <person name="Freedman E."/>
            <person name="Gellesch M."/>
            <person name="Goldberg J."/>
            <person name="Griggs A."/>
            <person name="Gujja S."/>
            <person name="Heilman E."/>
            <person name="Heiman D."/>
            <person name="Hepburn T."/>
            <person name="Howarth C."/>
            <person name="Jen D."/>
            <person name="Larson L."/>
            <person name="Mehta T."/>
            <person name="Park D."/>
            <person name="Pearson M."/>
            <person name="Roberts A."/>
            <person name="Saif S."/>
            <person name="Shenoy N."/>
            <person name="Sisk P."/>
            <person name="Stolte C."/>
            <person name="Sykes S."/>
            <person name="Thomson T."/>
            <person name="Walk T."/>
            <person name="White J."/>
            <person name="Yandava C."/>
            <person name="Burger G."/>
            <person name="Gray M.W."/>
            <person name="Holland P.W.H."/>
            <person name="King N."/>
            <person name="Lang F.B.F."/>
            <person name="Roger A.J."/>
            <person name="Ruiz-Trillo I."/>
            <person name="Lander E."/>
            <person name="Nusbaum C."/>
        </authorList>
    </citation>
    <scope>NUCLEOTIDE SEQUENCE [LARGE SCALE GENOMIC DNA]</scope>
    <source>
        <strain evidence="14 15">ATCC 50062</strain>
    </source>
</reference>
<dbReference type="OrthoDB" id="6513042at2759"/>
<dbReference type="Pfam" id="PF13086">
    <property type="entry name" value="AAA_11"/>
    <property type="match status" value="2"/>
</dbReference>
<evidence type="ECO:0000256" key="12">
    <source>
        <dbReference type="SAM" id="MobiDB-lite"/>
    </source>
</evidence>
<keyword evidence="3" id="KW-0963">Cytoplasm</keyword>
<dbReference type="InterPro" id="IPR027417">
    <property type="entry name" value="P-loop_NTPase"/>
</dbReference>
<dbReference type="PROSITE" id="PS51997">
    <property type="entry name" value="UPF1_CH_RICH"/>
    <property type="match status" value="1"/>
</dbReference>
<evidence type="ECO:0000256" key="11">
    <source>
        <dbReference type="PROSITE-ProRule" id="PRU01341"/>
    </source>
</evidence>
<dbReference type="InterPro" id="IPR040812">
    <property type="entry name" value="UPF1_1B_dom"/>
</dbReference>
<dbReference type="GeneID" id="25567155"/>
<keyword evidence="14" id="KW-0238">DNA-binding</keyword>
<dbReference type="Gene3D" id="3.40.50.300">
    <property type="entry name" value="P-loop containing nucleotide triphosphate hydrolases"/>
    <property type="match status" value="2"/>
</dbReference>
<keyword evidence="7" id="KW-0378">Hydrolase</keyword>
<dbReference type="Gene3D" id="6.10.140.1240">
    <property type="match status" value="1"/>
</dbReference>
<evidence type="ECO:0000256" key="10">
    <source>
        <dbReference type="ARBA" id="ARBA00022840"/>
    </source>
</evidence>
<dbReference type="InterPro" id="IPR041677">
    <property type="entry name" value="DNA2/NAM7_AAA_11"/>
</dbReference>
<dbReference type="SUPFAM" id="SSF52540">
    <property type="entry name" value="P-loop containing nucleoside triphosphate hydrolases"/>
    <property type="match status" value="1"/>
</dbReference>
<dbReference type="FunFam" id="3.40.50.300:FF:000097">
    <property type="entry name" value="Regulator of nonsense transcripts 1"/>
    <property type="match status" value="1"/>
</dbReference>
<dbReference type="eggNOG" id="KOG1802">
    <property type="taxonomic scope" value="Eukaryota"/>
</dbReference>
<feature type="domain" description="Upf1" evidence="13">
    <location>
        <begin position="64"/>
        <end position="216"/>
    </location>
</feature>
<feature type="region of interest" description="Disordered" evidence="12">
    <location>
        <begin position="16"/>
        <end position="38"/>
    </location>
</feature>
<evidence type="ECO:0000256" key="7">
    <source>
        <dbReference type="ARBA" id="ARBA00022801"/>
    </source>
</evidence>
<dbReference type="GO" id="GO:0016787">
    <property type="term" value="F:hydrolase activity"/>
    <property type="evidence" value="ECO:0007669"/>
    <property type="project" value="UniProtKB-KW"/>
</dbReference>
<keyword evidence="15" id="KW-1185">Reference proteome</keyword>
<comment type="similarity">
    <text evidence="2">Belongs to the DNA2/NAM7 helicase family.</text>
</comment>
<evidence type="ECO:0000259" key="13">
    <source>
        <dbReference type="PROSITE" id="PS51997"/>
    </source>
</evidence>
<dbReference type="GO" id="GO:0003724">
    <property type="term" value="F:RNA helicase activity"/>
    <property type="evidence" value="ECO:0007669"/>
    <property type="project" value="InterPro"/>
</dbReference>
<dbReference type="GO" id="GO:0003723">
    <property type="term" value="F:RNA binding"/>
    <property type="evidence" value="ECO:0007669"/>
    <property type="project" value="InterPro"/>
</dbReference>